<dbReference type="PANTHER" id="PTHR24359:SF1">
    <property type="entry name" value="INHIBITOR OF NUCLEAR FACTOR KAPPA-B KINASE EPSILON SUBUNIT HOMOLOG 1-RELATED"/>
    <property type="match status" value="1"/>
</dbReference>
<evidence type="ECO:0000256" key="3">
    <source>
        <dbReference type="ARBA" id="ARBA00022692"/>
    </source>
</evidence>
<dbReference type="Gene3D" id="1.10.510.10">
    <property type="entry name" value="Transferase(Phosphotransferase) domain 1"/>
    <property type="match status" value="1"/>
</dbReference>
<comment type="subcellular location">
    <subcellularLocation>
        <location evidence="1">Membrane</location>
    </subcellularLocation>
</comment>
<evidence type="ECO:0000256" key="7">
    <source>
        <dbReference type="SAM" id="MobiDB-lite"/>
    </source>
</evidence>
<name>A0A6J1C7U1_MOMCH</name>
<organism evidence="9 10">
    <name type="scientific">Momordica charantia</name>
    <name type="common">Bitter gourd</name>
    <name type="synonym">Balsam pear</name>
    <dbReference type="NCBI Taxonomy" id="3673"/>
    <lineage>
        <taxon>Eukaryota</taxon>
        <taxon>Viridiplantae</taxon>
        <taxon>Streptophyta</taxon>
        <taxon>Embryophyta</taxon>
        <taxon>Tracheophyta</taxon>
        <taxon>Spermatophyta</taxon>
        <taxon>Magnoliopsida</taxon>
        <taxon>eudicotyledons</taxon>
        <taxon>Gunneridae</taxon>
        <taxon>Pentapetalae</taxon>
        <taxon>rosids</taxon>
        <taxon>fabids</taxon>
        <taxon>Cucurbitales</taxon>
        <taxon>Cucurbitaceae</taxon>
        <taxon>Momordiceae</taxon>
        <taxon>Momordica</taxon>
    </lineage>
</organism>
<feature type="region of interest" description="Disordered" evidence="7">
    <location>
        <begin position="1044"/>
        <end position="1081"/>
    </location>
</feature>
<accession>A0A6J1C7U1</accession>
<keyword evidence="5" id="KW-1133">Transmembrane helix</keyword>
<dbReference type="InterPro" id="IPR011009">
    <property type="entry name" value="Kinase-like_dom_sf"/>
</dbReference>
<evidence type="ECO:0000313" key="10">
    <source>
        <dbReference type="RefSeq" id="XP_022137850.1"/>
    </source>
</evidence>
<sequence length="1163" mass="130597">MQLLNSEETVADSSESSLVEARNLKSSKLASFDDDISNDDDDSVLDVSGRYLDSPFLEGSNSSVKGLYIFRNAFNLIPKSVGDFRELRMLKFFGNEINLFPPELKNFVGLECLQVKLSSPAFGGLSLHKLKGLKELELSKMPPKPSSFPILSEIVGLKCLTKLSVCHFSIRFLPPEIGCLDSLEYLDLSFNKMKRLPAEIGYLSALISLRVANNKLVELPPALSSLQKLENLDLSSNRLTSLGSLELVSMHSLKSLNLQYNKFLRSCQIPSWICCNFEGNCEDDRANEDWISSTVEMDVYEATTQDSDGKFSHKGTRNLSSNLLMGSSTNSRSFASRRSGKRWRRRHYLQQKARQERLNSSRKWRGVDHHTEVKIHENHELGRLDSSPTSETRVESSSVIEELYDSKEICSGEAERENLIKSCENENFDPKKEYSEDCSSICDAASEIMTSGKNECCEPSESLSSAGNGAHEQEGSSPQLSKDMAKLKRYSERELDNPKPCKSRKPAEDSSSLSCKYNSISFCSIEDHLPDGFYDAGRDRPFMPLRNYEQNFHLDSREVILLNREHDEVLDSIAISAKSLMLRLKQINHITHDRHQVLDDVHIAQLLALFVSDHFGGSDRSAMVEKTRKAVSGSKYQKPFVCTCSTGDRDNVAVSTKLMVDNYEDILFTDICERSLRAIKASRNSIVVPLGALQFGVCRHRAVLLKYLCDRMEPPLPCELVRGYLDFMPHAWNVILVKRGNSLVRMVVDACRPNDIRDEADPEYFCRYIPLSRAELPISFGSPGFTFPSLSDCDEIEKSPSSSVMKCKVGSVEAAAKSRTLEVCESSFDEIRNFEYSCLGEVRILGALKHSCIVQMYGHQISSEWVPSENGKPNHRLLRSAIFLEHVKGGSLKSYMDKLYKAGKKHIPMDLALHVARDVASALVELHSKHIIHRDIKSENILIDFDEKFDGVPIVKLCDFDRAVPLRALLHTCCIAHTGIPPPDVCVGTPRWMAPEVLRSMHAPNVYGLEVDIWSFGCLLLELLTLQVPYLGLTELQIYDQLQKGKRPELTDEQEESLGSIKESSMSQSVRESDSSEKDQETAAFLIDDEQEETLGSIKESSMPQSVQGSDSSEKDQETAAFLIDLFCQCTQEKPSDRPTAEELHKILLEHAAKVKSLQKLAS</sequence>
<protein>
    <submittedName>
        <fullName evidence="10">Uncharacterized protein LOC111009184</fullName>
    </submittedName>
</protein>
<feature type="domain" description="Protein kinase" evidence="8">
    <location>
        <begin position="790"/>
        <end position="1148"/>
    </location>
</feature>
<dbReference type="InterPro" id="IPR001611">
    <property type="entry name" value="Leu-rich_rpt"/>
</dbReference>
<keyword evidence="9" id="KW-1185">Reference proteome</keyword>
<feature type="compositionally biased region" description="Polar residues" evidence="7">
    <location>
        <begin position="322"/>
        <end position="336"/>
    </location>
</feature>
<dbReference type="InterPro" id="IPR000719">
    <property type="entry name" value="Prot_kinase_dom"/>
</dbReference>
<dbReference type="PROSITE" id="PS50011">
    <property type="entry name" value="PROTEIN_KINASE_DOM"/>
    <property type="match status" value="1"/>
</dbReference>
<keyword evidence="3" id="KW-0812">Transmembrane</keyword>
<reference evidence="10" key="1">
    <citation type="submission" date="2025-08" db="UniProtKB">
        <authorList>
            <consortium name="RefSeq"/>
        </authorList>
    </citation>
    <scope>IDENTIFICATION</scope>
    <source>
        <strain evidence="10">OHB3-1</strain>
    </source>
</reference>
<dbReference type="SMART" id="SM00369">
    <property type="entry name" value="LRR_TYP"/>
    <property type="match status" value="4"/>
</dbReference>
<dbReference type="InterPro" id="IPR003591">
    <property type="entry name" value="Leu-rich_rpt_typical-subtyp"/>
</dbReference>
<dbReference type="PROSITE" id="PS00108">
    <property type="entry name" value="PROTEIN_KINASE_ST"/>
    <property type="match status" value="1"/>
</dbReference>
<dbReference type="Pfam" id="PF14381">
    <property type="entry name" value="EDR1_CTR1_ARMC3_pept"/>
    <property type="match status" value="1"/>
</dbReference>
<feature type="compositionally biased region" description="Basic and acidic residues" evidence="7">
    <location>
        <begin position="483"/>
        <end position="499"/>
    </location>
</feature>
<gene>
    <name evidence="10" type="primary">LOC111009184</name>
</gene>
<evidence type="ECO:0000256" key="5">
    <source>
        <dbReference type="ARBA" id="ARBA00022989"/>
    </source>
</evidence>
<dbReference type="InterPro" id="IPR055164">
    <property type="entry name" value="EDR1/CTR1/ARMC3-like_pept-like"/>
</dbReference>
<dbReference type="InterPro" id="IPR008271">
    <property type="entry name" value="Ser/Thr_kinase_AS"/>
</dbReference>
<dbReference type="RefSeq" id="XP_022137850.1">
    <property type="nucleotide sequence ID" value="XM_022282158.1"/>
</dbReference>
<dbReference type="GeneID" id="111009184"/>
<evidence type="ECO:0000256" key="1">
    <source>
        <dbReference type="ARBA" id="ARBA00004370"/>
    </source>
</evidence>
<evidence type="ECO:0000256" key="2">
    <source>
        <dbReference type="ARBA" id="ARBA00022614"/>
    </source>
</evidence>
<evidence type="ECO:0000313" key="9">
    <source>
        <dbReference type="Proteomes" id="UP000504603"/>
    </source>
</evidence>
<dbReference type="PANTHER" id="PTHR24359">
    <property type="entry name" value="SERINE/THREONINE-PROTEIN KINASE SBK1"/>
    <property type="match status" value="1"/>
</dbReference>
<feature type="region of interest" description="Disordered" evidence="7">
    <location>
        <begin position="322"/>
        <end position="346"/>
    </location>
</feature>
<dbReference type="PROSITE" id="PS51450">
    <property type="entry name" value="LRR"/>
    <property type="match status" value="2"/>
</dbReference>
<dbReference type="GO" id="GO:0016020">
    <property type="term" value="C:membrane"/>
    <property type="evidence" value="ECO:0007669"/>
    <property type="project" value="UniProtKB-SubCell"/>
</dbReference>
<dbReference type="Proteomes" id="UP000504603">
    <property type="component" value="Unplaced"/>
</dbReference>
<evidence type="ECO:0000256" key="4">
    <source>
        <dbReference type="ARBA" id="ARBA00022737"/>
    </source>
</evidence>
<dbReference type="FunFam" id="3.80.10.10:FF:001868">
    <property type="entry name" value="At1g04210"/>
    <property type="match status" value="1"/>
</dbReference>
<evidence type="ECO:0000259" key="8">
    <source>
        <dbReference type="PROSITE" id="PS50011"/>
    </source>
</evidence>
<keyword evidence="2" id="KW-0433">Leucine-rich repeat</keyword>
<dbReference type="PRINTS" id="PR00019">
    <property type="entry name" value="LEURICHRPT"/>
</dbReference>
<dbReference type="Pfam" id="PF00069">
    <property type="entry name" value="Pkinase"/>
    <property type="match status" value="1"/>
</dbReference>
<dbReference type="GO" id="GO:0005524">
    <property type="term" value="F:ATP binding"/>
    <property type="evidence" value="ECO:0007669"/>
    <property type="project" value="InterPro"/>
</dbReference>
<dbReference type="KEGG" id="mcha:111009184"/>
<dbReference type="SUPFAM" id="SSF52047">
    <property type="entry name" value="RNI-like"/>
    <property type="match status" value="1"/>
</dbReference>
<proteinExistence type="predicted"/>
<dbReference type="Gene3D" id="3.80.10.10">
    <property type="entry name" value="Ribonuclease Inhibitor"/>
    <property type="match status" value="1"/>
</dbReference>
<feature type="region of interest" description="Disordered" evidence="7">
    <location>
        <begin position="376"/>
        <end position="398"/>
    </location>
</feature>
<feature type="compositionally biased region" description="Polar residues" evidence="7">
    <location>
        <begin position="386"/>
        <end position="398"/>
    </location>
</feature>
<dbReference type="Pfam" id="PF23598">
    <property type="entry name" value="LRR_14"/>
    <property type="match status" value="1"/>
</dbReference>
<evidence type="ECO:0000256" key="6">
    <source>
        <dbReference type="ARBA" id="ARBA00023136"/>
    </source>
</evidence>
<dbReference type="GO" id="GO:0004674">
    <property type="term" value="F:protein serine/threonine kinase activity"/>
    <property type="evidence" value="ECO:0007669"/>
    <property type="project" value="TreeGrafter"/>
</dbReference>
<dbReference type="InterPro" id="IPR032675">
    <property type="entry name" value="LRR_dom_sf"/>
</dbReference>
<keyword evidence="4" id="KW-0677">Repeat</keyword>
<feature type="region of interest" description="Disordered" evidence="7">
    <location>
        <begin position="1097"/>
        <end position="1116"/>
    </location>
</feature>
<dbReference type="InterPro" id="IPR055414">
    <property type="entry name" value="LRR_R13L4/SHOC2-like"/>
</dbReference>
<dbReference type="SMART" id="SM00220">
    <property type="entry name" value="S_TKc"/>
    <property type="match status" value="1"/>
</dbReference>
<feature type="compositionally biased region" description="Basic and acidic residues" evidence="7">
    <location>
        <begin position="1071"/>
        <end position="1081"/>
    </location>
</feature>
<dbReference type="SMART" id="SM00364">
    <property type="entry name" value="LRR_BAC"/>
    <property type="match status" value="3"/>
</dbReference>
<feature type="compositionally biased region" description="Polar residues" evidence="7">
    <location>
        <begin position="1099"/>
        <end position="1111"/>
    </location>
</feature>
<feature type="region of interest" description="Disordered" evidence="7">
    <location>
        <begin position="456"/>
        <end position="513"/>
    </location>
</feature>
<dbReference type="OrthoDB" id="1394818at2759"/>
<keyword evidence="6" id="KW-0472">Membrane</keyword>
<dbReference type="FunFam" id="1.10.510.10:FF:000988">
    <property type="entry name" value="Leucine-rich repeat protein kinase family protein"/>
    <property type="match status" value="1"/>
</dbReference>
<dbReference type="SUPFAM" id="SSF56112">
    <property type="entry name" value="Protein kinase-like (PK-like)"/>
    <property type="match status" value="1"/>
</dbReference>
<dbReference type="AlphaFoldDB" id="A0A6J1C7U1"/>